<dbReference type="Gene3D" id="1.25.10.10">
    <property type="entry name" value="Leucine-rich Repeat Variant"/>
    <property type="match status" value="1"/>
</dbReference>
<accession>A0A8H8CNJ5</accession>
<dbReference type="GO" id="GO:0012507">
    <property type="term" value="C:ER to Golgi transport vesicle membrane"/>
    <property type="evidence" value="ECO:0007669"/>
    <property type="project" value="TreeGrafter"/>
</dbReference>
<dbReference type="EMBL" id="JAFIQS010000002">
    <property type="protein sequence ID" value="KAG5173027.1"/>
    <property type="molecule type" value="Genomic_DNA"/>
</dbReference>
<feature type="domain" description="Uso1/p115-like vesicle tethering protein C-terminal" evidence="7">
    <location>
        <begin position="742"/>
        <end position="847"/>
    </location>
</feature>
<comment type="caution">
    <text evidence="8">The sequence shown here is derived from an EMBL/GenBank/DDBJ whole genome shotgun (WGS) entry which is preliminary data.</text>
</comment>
<name>A0A8H8CNJ5_PSICU</name>
<keyword evidence="2" id="KW-0333">Golgi apparatus</keyword>
<feature type="compositionally biased region" description="Acidic residues" evidence="5">
    <location>
        <begin position="832"/>
        <end position="847"/>
    </location>
</feature>
<dbReference type="GO" id="GO:0005783">
    <property type="term" value="C:endoplasmic reticulum"/>
    <property type="evidence" value="ECO:0007669"/>
    <property type="project" value="TreeGrafter"/>
</dbReference>
<dbReference type="SUPFAM" id="SSF48371">
    <property type="entry name" value="ARM repeat"/>
    <property type="match status" value="1"/>
</dbReference>
<dbReference type="GO" id="GO:0048211">
    <property type="term" value="P:Golgi vesicle docking"/>
    <property type="evidence" value="ECO:0007669"/>
    <property type="project" value="TreeGrafter"/>
</dbReference>
<dbReference type="InterPro" id="IPR024095">
    <property type="entry name" value="Vesicle_P115"/>
</dbReference>
<evidence type="ECO:0000256" key="4">
    <source>
        <dbReference type="SAM" id="Coils"/>
    </source>
</evidence>
<sequence>MEFFSQTYVALRGPTGAPQTPTEIISKLSDRLSPATLLADRRAAVLSLKGLARDCRQEVGEMALPGLLDVLFNDAEVDAEIGKAVLETLDTLCDTEDVTSGSRESGFKYTDKVVASDKTTHFLFALLADSYVRLPTLQFLTTLLHNRRQVIQSYFLTAPAGPGSIIAVLEDKRDVIRNEAITMVQALISQSPDIQKVLAFEGAFEKLFNIITQEGGVDGGLVAQSALTCVDGLLRFNNSNQSYFRETSLPPVLCALLQFPVSLDIQTTAPQEFALQFWDTDKQANTSLIVGIMGMLVGSKGHGVQETLPYTRCLIEMALASNAPTALKIQALRLLPTNINFPLSEISLTPYVPVPDTNGEEWDRLELASALDALIELAIHGEYNGLDAGKRTKESLELRTAAASVFENFVRKDEIRQAIVQSMVPPEDPDSPQRSRTTPLLHALASPPNTASALEPADVISTHIATLMFSHLLRSSPRAKASARLIIPGPLQPTHDQASNFFVPADGTPAEPAQEEPEDEDEPQTLLQILTENLSLALLSRSRTNASDREAREWDRYVVGYLCLLSQWLWEDPKSVKDFLDAGGLGVLVEPINQTSEVDSVVPGLCSFLLGICYEYNRQPGEITRATIHPIINRLSVDMLIGQMARFREDERFKSVGPDSIVLSFPPPSLQPSVKPAVGTLDEGEIWFDWAFVDFWKSNYYTVQRGFSTDPDQLSSSAGMHLSEELNGHHADLLSGQSAEATMLIASLRDVIRQQTGEIESLQKRLNEVNNVESQVAELQKQVESLHSQLASSETKRKDVEKEQEDLLVLLDEVTSKRRKDKARLREAGLEVSEDEADDDDDDDDEE</sequence>
<dbReference type="GO" id="GO:0000139">
    <property type="term" value="C:Golgi membrane"/>
    <property type="evidence" value="ECO:0007669"/>
    <property type="project" value="InterPro"/>
</dbReference>
<dbReference type="OrthoDB" id="198977at2759"/>
<dbReference type="PANTHER" id="PTHR10013:SF0">
    <property type="entry name" value="GENERAL VESICULAR TRANSPORT FACTOR P115"/>
    <property type="match status" value="1"/>
</dbReference>
<protein>
    <recommendedName>
        <fullName evidence="9">P115 like vesicle tethering protein</fullName>
    </recommendedName>
</protein>
<dbReference type="GO" id="GO:0048280">
    <property type="term" value="P:vesicle fusion with Golgi apparatus"/>
    <property type="evidence" value="ECO:0007669"/>
    <property type="project" value="InterPro"/>
</dbReference>
<evidence type="ECO:0008006" key="9">
    <source>
        <dbReference type="Google" id="ProtNLM"/>
    </source>
</evidence>
<evidence type="ECO:0000256" key="3">
    <source>
        <dbReference type="ARBA" id="ARBA00023054"/>
    </source>
</evidence>
<dbReference type="AlphaFoldDB" id="A0A8H8CNJ5"/>
<evidence type="ECO:0000256" key="2">
    <source>
        <dbReference type="ARBA" id="ARBA00023034"/>
    </source>
</evidence>
<feature type="coiled-coil region" evidence="4">
    <location>
        <begin position="745"/>
        <end position="803"/>
    </location>
</feature>
<evidence type="ECO:0000259" key="7">
    <source>
        <dbReference type="Pfam" id="PF04871"/>
    </source>
</evidence>
<dbReference type="GO" id="GO:0005795">
    <property type="term" value="C:Golgi stack"/>
    <property type="evidence" value="ECO:0007669"/>
    <property type="project" value="TreeGrafter"/>
</dbReference>
<feature type="domain" description="Vesicle tethering protein Uso1/P115-like head" evidence="6">
    <location>
        <begin position="369"/>
        <end position="705"/>
    </location>
</feature>
<dbReference type="InterPro" id="IPR016024">
    <property type="entry name" value="ARM-type_fold"/>
</dbReference>
<dbReference type="GO" id="GO:0006888">
    <property type="term" value="P:endoplasmic reticulum to Golgi vesicle-mediated transport"/>
    <property type="evidence" value="ECO:0007669"/>
    <property type="project" value="TreeGrafter"/>
</dbReference>
<dbReference type="InterPro" id="IPR006955">
    <property type="entry name" value="Uso1_p115_C"/>
</dbReference>
<evidence type="ECO:0000313" key="8">
    <source>
        <dbReference type="EMBL" id="KAG5173027.1"/>
    </source>
</evidence>
<evidence type="ECO:0000259" key="6">
    <source>
        <dbReference type="Pfam" id="PF04869"/>
    </source>
</evidence>
<evidence type="ECO:0000256" key="1">
    <source>
        <dbReference type="ARBA" id="ARBA00004555"/>
    </source>
</evidence>
<reference evidence="8" key="1">
    <citation type="submission" date="2021-02" db="EMBL/GenBank/DDBJ databases">
        <title>Psilocybe cubensis genome.</title>
        <authorList>
            <person name="Mckernan K.J."/>
            <person name="Crawford S."/>
            <person name="Trippe A."/>
            <person name="Kane L.T."/>
            <person name="Mclaughlin S."/>
        </authorList>
    </citation>
    <scope>NUCLEOTIDE SEQUENCE [LARGE SCALE GENOMIC DNA]</scope>
    <source>
        <strain evidence="8">MGC-MH-2018</strain>
    </source>
</reference>
<organism evidence="8">
    <name type="scientific">Psilocybe cubensis</name>
    <name type="common">Psychedelic mushroom</name>
    <name type="synonym">Stropharia cubensis</name>
    <dbReference type="NCBI Taxonomy" id="181762"/>
    <lineage>
        <taxon>Eukaryota</taxon>
        <taxon>Fungi</taxon>
        <taxon>Dikarya</taxon>
        <taxon>Basidiomycota</taxon>
        <taxon>Agaricomycotina</taxon>
        <taxon>Agaricomycetes</taxon>
        <taxon>Agaricomycetidae</taxon>
        <taxon>Agaricales</taxon>
        <taxon>Agaricineae</taxon>
        <taxon>Strophariaceae</taxon>
        <taxon>Psilocybe</taxon>
    </lineage>
</organism>
<dbReference type="InterPro" id="IPR006953">
    <property type="entry name" value="Vesicle_Uso1_P115_head"/>
</dbReference>
<comment type="subcellular location">
    <subcellularLocation>
        <location evidence="1">Golgi apparatus</location>
    </subcellularLocation>
</comment>
<keyword evidence="3 4" id="KW-0175">Coiled coil</keyword>
<evidence type="ECO:0000256" key="5">
    <source>
        <dbReference type="SAM" id="MobiDB-lite"/>
    </source>
</evidence>
<proteinExistence type="predicted"/>
<gene>
    <name evidence="8" type="ORF">JR316_002532</name>
</gene>
<dbReference type="Pfam" id="PF04869">
    <property type="entry name" value="Uso1_p115_head"/>
    <property type="match status" value="1"/>
</dbReference>
<dbReference type="InterPro" id="IPR011989">
    <property type="entry name" value="ARM-like"/>
</dbReference>
<dbReference type="GO" id="GO:0006886">
    <property type="term" value="P:intracellular protein transport"/>
    <property type="evidence" value="ECO:0007669"/>
    <property type="project" value="InterPro"/>
</dbReference>
<dbReference type="PANTHER" id="PTHR10013">
    <property type="entry name" value="GENERAL VESICULAR TRANSPORT FACTOR P115"/>
    <property type="match status" value="1"/>
</dbReference>
<dbReference type="Pfam" id="PF04871">
    <property type="entry name" value="Uso1_p115_C"/>
    <property type="match status" value="1"/>
</dbReference>
<feature type="region of interest" description="Disordered" evidence="5">
    <location>
        <begin position="817"/>
        <end position="847"/>
    </location>
</feature>